<evidence type="ECO:0000256" key="1">
    <source>
        <dbReference type="SAM" id="Coils"/>
    </source>
</evidence>
<proteinExistence type="predicted"/>
<gene>
    <name evidence="2" type="ORF">DPMN_013933</name>
</gene>
<comment type="caution">
    <text evidence="2">The sequence shown here is derived from an EMBL/GenBank/DDBJ whole genome shotgun (WGS) entry which is preliminary data.</text>
</comment>
<reference evidence="2" key="2">
    <citation type="submission" date="2020-11" db="EMBL/GenBank/DDBJ databases">
        <authorList>
            <person name="McCartney M.A."/>
            <person name="Auch B."/>
            <person name="Kono T."/>
            <person name="Mallez S."/>
            <person name="Becker A."/>
            <person name="Gohl D.M."/>
            <person name="Silverstein K.A.T."/>
            <person name="Koren S."/>
            <person name="Bechman K.B."/>
            <person name="Herman A."/>
            <person name="Abrahante J.E."/>
            <person name="Garbe J."/>
        </authorList>
    </citation>
    <scope>NUCLEOTIDE SEQUENCE</scope>
    <source>
        <strain evidence="2">Duluth1</strain>
        <tissue evidence="2">Whole animal</tissue>
    </source>
</reference>
<evidence type="ECO:0000313" key="3">
    <source>
        <dbReference type="Proteomes" id="UP000828390"/>
    </source>
</evidence>
<dbReference type="AlphaFoldDB" id="A0A9D4N532"/>
<dbReference type="EMBL" id="JAIWYP010000001">
    <property type="protein sequence ID" value="KAH3889867.1"/>
    <property type="molecule type" value="Genomic_DNA"/>
</dbReference>
<accession>A0A9D4N532</accession>
<reference evidence="2" key="1">
    <citation type="journal article" date="2019" name="bioRxiv">
        <title>The Genome of the Zebra Mussel, Dreissena polymorpha: A Resource for Invasive Species Research.</title>
        <authorList>
            <person name="McCartney M.A."/>
            <person name="Auch B."/>
            <person name="Kono T."/>
            <person name="Mallez S."/>
            <person name="Zhang Y."/>
            <person name="Obille A."/>
            <person name="Becker A."/>
            <person name="Abrahante J.E."/>
            <person name="Garbe J."/>
            <person name="Badalamenti J.P."/>
            <person name="Herman A."/>
            <person name="Mangelson H."/>
            <person name="Liachko I."/>
            <person name="Sullivan S."/>
            <person name="Sone E.D."/>
            <person name="Koren S."/>
            <person name="Silverstein K.A.T."/>
            <person name="Beckman K.B."/>
            <person name="Gohl D.M."/>
        </authorList>
    </citation>
    <scope>NUCLEOTIDE SEQUENCE</scope>
    <source>
        <strain evidence="2">Duluth1</strain>
        <tissue evidence="2">Whole animal</tissue>
    </source>
</reference>
<feature type="coiled-coil region" evidence="1">
    <location>
        <begin position="47"/>
        <end position="74"/>
    </location>
</feature>
<keyword evidence="3" id="KW-1185">Reference proteome</keyword>
<dbReference type="Proteomes" id="UP000828390">
    <property type="component" value="Unassembled WGS sequence"/>
</dbReference>
<protein>
    <submittedName>
        <fullName evidence="2">Uncharacterized protein</fullName>
    </submittedName>
</protein>
<keyword evidence="1" id="KW-0175">Coiled coil</keyword>
<name>A0A9D4N532_DREPO</name>
<sequence>MRAPFSTSFTLIPDLNKQTCTIIVLCVFALCLQKTFCDATSDIISALKRQESENEFLKARVAQLEENADSGKELHDQERKHLENQLTAQQGTCTCILVSVCSLLLNIRRKKQTSFS</sequence>
<evidence type="ECO:0000313" key="2">
    <source>
        <dbReference type="EMBL" id="KAH3889867.1"/>
    </source>
</evidence>
<organism evidence="2 3">
    <name type="scientific">Dreissena polymorpha</name>
    <name type="common">Zebra mussel</name>
    <name type="synonym">Mytilus polymorpha</name>
    <dbReference type="NCBI Taxonomy" id="45954"/>
    <lineage>
        <taxon>Eukaryota</taxon>
        <taxon>Metazoa</taxon>
        <taxon>Spiralia</taxon>
        <taxon>Lophotrochozoa</taxon>
        <taxon>Mollusca</taxon>
        <taxon>Bivalvia</taxon>
        <taxon>Autobranchia</taxon>
        <taxon>Heteroconchia</taxon>
        <taxon>Euheterodonta</taxon>
        <taxon>Imparidentia</taxon>
        <taxon>Neoheterodontei</taxon>
        <taxon>Myida</taxon>
        <taxon>Dreissenoidea</taxon>
        <taxon>Dreissenidae</taxon>
        <taxon>Dreissena</taxon>
    </lineage>
</organism>